<dbReference type="Proteomes" id="UP000664032">
    <property type="component" value="Unassembled WGS sequence"/>
</dbReference>
<keyword evidence="2" id="KW-1185">Reference proteome</keyword>
<reference evidence="1" key="1">
    <citation type="submission" date="2021-10" db="EMBL/GenBank/DDBJ databases">
        <title>Psilocybe cubensis genome.</title>
        <authorList>
            <person name="Mckernan K.J."/>
            <person name="Crawford S."/>
            <person name="Trippe A."/>
            <person name="Kane L.T."/>
            <person name="Mclaughlin S."/>
        </authorList>
    </citation>
    <scope>NUCLEOTIDE SEQUENCE</scope>
    <source>
        <strain evidence="1">MGC-MH-2018</strain>
    </source>
</reference>
<keyword evidence="1" id="KW-0548">Nucleotidyltransferase</keyword>
<protein>
    <submittedName>
        <fullName evidence="1">Choline-phosphate cytidylyltransferase</fullName>
    </submittedName>
</protein>
<keyword evidence="1" id="KW-0808">Transferase</keyword>
<evidence type="ECO:0000313" key="1">
    <source>
        <dbReference type="EMBL" id="KAH9479457.1"/>
    </source>
</evidence>
<accession>A0ACB8GVS2</accession>
<name>A0ACB8GVS2_PSICU</name>
<comment type="caution">
    <text evidence="1">The sequence shown here is derived from an EMBL/GenBank/DDBJ whole genome shotgun (WGS) entry which is preliminary data.</text>
</comment>
<sequence length="248" mass="27888">MDSSNVLSDDEYDVISNPGSRSLESSIADFHFEAREPPAFRDAQERFETTRWTASEIQLYVRKGLGLSDSIQATSFDNKRIRIYVDGIFDGLDVSDALKLRQAKLAFPSVHLMVGVFSDQALQMHNHSSNRPEIERAELVRHCRWIDEVVKDAPWELTPKFLTDKSIDFVAIDEGTSIDPNCDKARVLAYDELKKHGKIIRTRRTLGLAPKQTQVSCNPSGRATPTLSSSRTDAPDFIGHVDIYGIGY</sequence>
<dbReference type="EMBL" id="JAFIQS020000007">
    <property type="protein sequence ID" value="KAH9479457.1"/>
    <property type="molecule type" value="Genomic_DNA"/>
</dbReference>
<organism evidence="1 2">
    <name type="scientific">Psilocybe cubensis</name>
    <name type="common">Psychedelic mushroom</name>
    <name type="synonym">Stropharia cubensis</name>
    <dbReference type="NCBI Taxonomy" id="181762"/>
    <lineage>
        <taxon>Eukaryota</taxon>
        <taxon>Fungi</taxon>
        <taxon>Dikarya</taxon>
        <taxon>Basidiomycota</taxon>
        <taxon>Agaricomycotina</taxon>
        <taxon>Agaricomycetes</taxon>
        <taxon>Agaricomycetidae</taxon>
        <taxon>Agaricales</taxon>
        <taxon>Agaricineae</taxon>
        <taxon>Strophariaceae</taxon>
        <taxon>Psilocybe</taxon>
    </lineage>
</organism>
<evidence type="ECO:0000313" key="2">
    <source>
        <dbReference type="Proteomes" id="UP000664032"/>
    </source>
</evidence>
<proteinExistence type="predicted"/>
<gene>
    <name evidence="1" type="ORF">JR316_0008051</name>
</gene>